<dbReference type="InterPro" id="IPR011006">
    <property type="entry name" value="CheY-like_superfamily"/>
</dbReference>
<organism evidence="9 10">
    <name type="scientific">Gracilibacillus halotolerans</name>
    <dbReference type="NCBI Taxonomy" id="74386"/>
    <lineage>
        <taxon>Bacteria</taxon>
        <taxon>Bacillati</taxon>
        <taxon>Bacillota</taxon>
        <taxon>Bacilli</taxon>
        <taxon>Bacillales</taxon>
        <taxon>Bacillaceae</taxon>
        <taxon>Gracilibacillus</taxon>
    </lineage>
</organism>
<evidence type="ECO:0000256" key="5">
    <source>
        <dbReference type="ARBA" id="ARBA00023163"/>
    </source>
</evidence>
<dbReference type="SUPFAM" id="SSF52172">
    <property type="entry name" value="CheY-like"/>
    <property type="match status" value="1"/>
</dbReference>
<dbReference type="CDD" id="cd19930">
    <property type="entry name" value="REC_DesR-like"/>
    <property type="match status" value="1"/>
</dbReference>
<evidence type="ECO:0000256" key="4">
    <source>
        <dbReference type="ARBA" id="ARBA00023125"/>
    </source>
</evidence>
<dbReference type="PANTHER" id="PTHR43214">
    <property type="entry name" value="TWO-COMPONENT RESPONSE REGULATOR"/>
    <property type="match status" value="1"/>
</dbReference>
<feature type="domain" description="Response regulatory" evidence="8">
    <location>
        <begin position="3"/>
        <end position="119"/>
    </location>
</feature>
<dbReference type="GO" id="GO:0000160">
    <property type="term" value="P:phosphorelay signal transduction system"/>
    <property type="evidence" value="ECO:0007669"/>
    <property type="project" value="InterPro"/>
</dbReference>
<dbReference type="SMART" id="SM00421">
    <property type="entry name" value="HTH_LUXR"/>
    <property type="match status" value="1"/>
</dbReference>
<dbReference type="CDD" id="cd06170">
    <property type="entry name" value="LuxR_C_like"/>
    <property type="match status" value="1"/>
</dbReference>
<keyword evidence="5" id="KW-0804">Transcription</keyword>
<dbReference type="InterPro" id="IPR000792">
    <property type="entry name" value="Tscrpt_reg_LuxR_C"/>
</dbReference>
<dbReference type="PROSITE" id="PS50043">
    <property type="entry name" value="HTH_LUXR_2"/>
    <property type="match status" value="1"/>
</dbReference>
<feature type="modified residue" description="4-aspartylphosphate" evidence="6">
    <location>
        <position position="54"/>
    </location>
</feature>
<evidence type="ECO:0000256" key="2">
    <source>
        <dbReference type="ARBA" id="ARBA00022553"/>
    </source>
</evidence>
<dbReference type="Proteomes" id="UP000572212">
    <property type="component" value="Unassembled WGS sequence"/>
</dbReference>
<keyword evidence="4 9" id="KW-0238">DNA-binding</keyword>
<comment type="caution">
    <text evidence="9">The sequence shown here is derived from an EMBL/GenBank/DDBJ whole genome shotgun (WGS) entry which is preliminary data.</text>
</comment>
<dbReference type="Pfam" id="PF00072">
    <property type="entry name" value="Response_reg"/>
    <property type="match status" value="1"/>
</dbReference>
<keyword evidence="10" id="KW-1185">Reference proteome</keyword>
<dbReference type="RefSeq" id="WP_184247236.1">
    <property type="nucleotide sequence ID" value="NZ_BAAACU010000042.1"/>
</dbReference>
<dbReference type="AlphaFoldDB" id="A0A841RM53"/>
<keyword evidence="2 6" id="KW-0597">Phosphoprotein</keyword>
<dbReference type="PRINTS" id="PR00038">
    <property type="entry name" value="HTHLUXR"/>
</dbReference>
<dbReference type="InterPro" id="IPR016032">
    <property type="entry name" value="Sig_transdc_resp-reg_C-effctor"/>
</dbReference>
<dbReference type="Pfam" id="PF00196">
    <property type="entry name" value="GerE"/>
    <property type="match status" value="1"/>
</dbReference>
<evidence type="ECO:0000256" key="6">
    <source>
        <dbReference type="PROSITE-ProRule" id="PRU00169"/>
    </source>
</evidence>
<evidence type="ECO:0000256" key="3">
    <source>
        <dbReference type="ARBA" id="ARBA00023015"/>
    </source>
</evidence>
<evidence type="ECO:0000313" key="9">
    <source>
        <dbReference type="EMBL" id="MBB6512967.1"/>
    </source>
</evidence>
<dbReference type="SMART" id="SM00448">
    <property type="entry name" value="REC"/>
    <property type="match status" value="1"/>
</dbReference>
<accession>A0A841RM53</accession>
<dbReference type="InterPro" id="IPR001789">
    <property type="entry name" value="Sig_transdc_resp-reg_receiver"/>
</dbReference>
<gene>
    <name evidence="9" type="ORF">GGQ92_001756</name>
</gene>
<dbReference type="GO" id="GO:0003677">
    <property type="term" value="F:DNA binding"/>
    <property type="evidence" value="ECO:0007669"/>
    <property type="project" value="UniProtKB-KW"/>
</dbReference>
<dbReference type="PROSITE" id="PS50110">
    <property type="entry name" value="RESPONSE_REGULATORY"/>
    <property type="match status" value="1"/>
</dbReference>
<comment type="subcellular location">
    <subcellularLocation>
        <location evidence="1">Cytoplasm</location>
    </subcellularLocation>
</comment>
<dbReference type="GO" id="GO:0006355">
    <property type="term" value="P:regulation of DNA-templated transcription"/>
    <property type="evidence" value="ECO:0007669"/>
    <property type="project" value="InterPro"/>
</dbReference>
<dbReference type="PANTHER" id="PTHR43214:SF42">
    <property type="entry name" value="TRANSCRIPTIONAL REGULATORY PROTEIN DESR"/>
    <property type="match status" value="1"/>
</dbReference>
<evidence type="ECO:0000259" key="7">
    <source>
        <dbReference type="PROSITE" id="PS50043"/>
    </source>
</evidence>
<reference evidence="9 10" key="1">
    <citation type="submission" date="2020-08" db="EMBL/GenBank/DDBJ databases">
        <title>Genomic Encyclopedia of Type Strains, Phase IV (KMG-IV): sequencing the most valuable type-strain genomes for metagenomic binning, comparative biology and taxonomic classification.</title>
        <authorList>
            <person name="Goeker M."/>
        </authorList>
    </citation>
    <scope>NUCLEOTIDE SEQUENCE [LARGE SCALE GENOMIC DNA]</scope>
    <source>
        <strain evidence="9 10">DSM 11805</strain>
    </source>
</reference>
<proteinExistence type="predicted"/>
<name>A0A841RM53_9BACI</name>
<feature type="domain" description="HTH luxR-type" evidence="7">
    <location>
        <begin position="133"/>
        <end position="198"/>
    </location>
</feature>
<evidence type="ECO:0000259" key="8">
    <source>
        <dbReference type="PROSITE" id="PS50110"/>
    </source>
</evidence>
<dbReference type="SUPFAM" id="SSF46894">
    <property type="entry name" value="C-terminal effector domain of the bipartite response regulators"/>
    <property type="match status" value="1"/>
</dbReference>
<dbReference type="InterPro" id="IPR039420">
    <property type="entry name" value="WalR-like"/>
</dbReference>
<dbReference type="GO" id="GO:0005737">
    <property type="term" value="C:cytoplasm"/>
    <property type="evidence" value="ECO:0007669"/>
    <property type="project" value="UniProtKB-SubCell"/>
</dbReference>
<evidence type="ECO:0000256" key="1">
    <source>
        <dbReference type="ARBA" id="ARBA00004496"/>
    </source>
</evidence>
<protein>
    <submittedName>
        <fullName evidence="9">DNA-binding NarL/FixJ family response regulator</fullName>
    </submittedName>
</protein>
<dbReference type="Gene3D" id="3.40.50.2300">
    <property type="match status" value="1"/>
</dbReference>
<sequence>MIRIVIAEDQRILRGALSTLLDFEEDMEIVGEAENGEDTIHLIQEKQPDICLMDIEMPIKSGLEVAEELKKIGSSCRVIILTTFARPGYFERAVKAGVYGYLLKDGSIEELAESIRRVMAGKREYASELIISSYEEDNPLTEREQEILALASEGMTGKEIAESLFLSSGTVRNYISEILQKLQVKNKIEAIAIAKDKGWLP</sequence>
<evidence type="ECO:0000313" key="10">
    <source>
        <dbReference type="Proteomes" id="UP000572212"/>
    </source>
</evidence>
<dbReference type="EMBL" id="JACHON010000006">
    <property type="protein sequence ID" value="MBB6512967.1"/>
    <property type="molecule type" value="Genomic_DNA"/>
</dbReference>
<keyword evidence="3" id="KW-0805">Transcription regulation</keyword>